<proteinExistence type="predicted"/>
<keyword evidence="1 3" id="KW-0732">Signal</keyword>
<evidence type="ECO:0000256" key="3">
    <source>
        <dbReference type="SAM" id="SignalP"/>
    </source>
</evidence>
<dbReference type="SUPFAM" id="SSF49785">
    <property type="entry name" value="Galactose-binding domain-like"/>
    <property type="match status" value="2"/>
</dbReference>
<evidence type="ECO:0000256" key="1">
    <source>
        <dbReference type="ARBA" id="ARBA00022729"/>
    </source>
</evidence>
<dbReference type="Gene3D" id="2.60.120.260">
    <property type="entry name" value="Galactose-binding domain-like"/>
    <property type="match status" value="2"/>
</dbReference>
<keyword evidence="6" id="KW-1185">Reference proteome</keyword>
<sequence length="1099" mass="121429">MLDMKKMVAPLLLAALTAQAQQAPVKSSPAGITDVYRQFQQPSAQAAPWVLWYWMQAGVSKAGITADLQAMKAAGLGGAYIVCVKGKTNPPLYTPAVEQLTPEWWEMIRFSLAEAARLHLKLGLHVSDGFALAGGPWITPENSMQKLVWSEKIVHGGQLFTDTLPTPAHYKDYYRDVAVYAYPAPADAETNTQNQTPVVTTSIPGADASYLLTPGNNKNFSSGDSCWIQYAFAKPFTCRNITVTTNGTNYQAHRLIVEVSDDGIHFRRITRLVPPRHGWQDVDESVTNAIPAVTARYFRFVYSKKGSEPGAEDLDAAKWKPSLKLRGLTLSGAPRIHQYEGKNGAIWRISERTTAQQLTAKDAIPLQKIISLAGKLDAQGRLKWQVPAGKWCILRVGHTSTGHTNATGGAGIGLECDKFSVAAVNTQFDHWFGEAFRRNRELAQQVLKVFYVDSWECGSQNWSGIFRDEFRRRRGYDILPWLPVMAGVPVESVQRTEKVLYDVRQTIAELVKDVFYKTLADLAHRHDCAFTAESVAPTMMSDGMLHYSLVDIPMSEFWLNSPTHDKPNDMLDATSAAHIYGKNIVQAEAFTTLRMNWNEHPGMMKTTQDRNYALGVNRLVYHVFTHNPWTDRKPGMTLDGVGMYFQRDQTWWKPGSAWVDYARRCQALLQLGKPVADIAVFTGGELPRRAILPDKLVSTLPGIYGPERVAQEAKRLANAGEPVRAIPDGVTHSANMADPDKWVNPLRGYAYDSFNEDALLNLATVRNKRIELPGGAVYPLLVIPVKNNRMPGSAIIHPAVAKKLAAWKRQGLPIIQKPYEQSTFDALGVARDVVVKHADGKHAEGIAWTHRTGDDFDIYFIGNQLDTTRVIQLSVRATGKVPELWNPVTGDTMVARTYSSEGVYTTLPVQLQPNASVFVVLQRKATQKQSNSGLNWALTDTLQFLQPHWRVSFDTAAGGPVTPVETKQLQSWTAFADAGVKYYSGTAAYTTVFTHQATGTPGRIKLSLGKVADMATVEVNGKPCGTAWTAPYEVDITDAVVSGENKLTIQVTNTWGNRIIGDHVPGATPRTWTTAPYRLENKPLQPAGLLGPVALVAER</sequence>
<gene>
    <name evidence="5" type="ORF">GCM10011379_07990</name>
</gene>
<accession>A0A917MRU1</accession>
<keyword evidence="2" id="KW-0378">Hydrolase</keyword>
<dbReference type="GO" id="GO:0004553">
    <property type="term" value="F:hydrolase activity, hydrolyzing O-glycosyl compounds"/>
    <property type="evidence" value="ECO:0007669"/>
    <property type="project" value="UniProtKB-ARBA"/>
</dbReference>
<dbReference type="PANTHER" id="PTHR43817">
    <property type="entry name" value="GLYCOSYL HYDROLASE"/>
    <property type="match status" value="1"/>
</dbReference>
<organism evidence="5 6">
    <name type="scientific">Filimonas zeae</name>
    <dbReference type="NCBI Taxonomy" id="1737353"/>
    <lineage>
        <taxon>Bacteria</taxon>
        <taxon>Pseudomonadati</taxon>
        <taxon>Bacteroidota</taxon>
        <taxon>Chitinophagia</taxon>
        <taxon>Chitinophagales</taxon>
        <taxon>Chitinophagaceae</taxon>
        <taxon>Filimonas</taxon>
    </lineage>
</organism>
<name>A0A917MRU1_9BACT</name>
<dbReference type="AlphaFoldDB" id="A0A917MRU1"/>
<feature type="domain" description="Beta-mannosidase-like galactose-binding" evidence="4">
    <location>
        <begin position="987"/>
        <end position="1056"/>
    </location>
</feature>
<comment type="caution">
    <text evidence="5">The sequence shown here is derived from an EMBL/GenBank/DDBJ whole genome shotgun (WGS) entry which is preliminary data.</text>
</comment>
<dbReference type="EMBL" id="BMIB01000001">
    <property type="protein sequence ID" value="GGH60293.1"/>
    <property type="molecule type" value="Genomic_DNA"/>
</dbReference>
<evidence type="ECO:0000313" key="6">
    <source>
        <dbReference type="Proteomes" id="UP000627292"/>
    </source>
</evidence>
<dbReference type="PANTHER" id="PTHR43817:SF1">
    <property type="entry name" value="HYDROLASE, FAMILY 43, PUTATIVE (AFU_ORTHOLOGUE AFUA_3G01660)-RELATED"/>
    <property type="match status" value="1"/>
</dbReference>
<dbReference type="InterPro" id="IPR054593">
    <property type="entry name" value="Beta-mannosidase-like_N2"/>
</dbReference>
<keyword evidence="5" id="KW-0238">DNA-binding</keyword>
<reference evidence="5" key="1">
    <citation type="journal article" date="2014" name="Int. J. Syst. Evol. Microbiol.">
        <title>Complete genome sequence of Corynebacterium casei LMG S-19264T (=DSM 44701T), isolated from a smear-ripened cheese.</title>
        <authorList>
            <consortium name="US DOE Joint Genome Institute (JGI-PGF)"/>
            <person name="Walter F."/>
            <person name="Albersmeier A."/>
            <person name="Kalinowski J."/>
            <person name="Ruckert C."/>
        </authorList>
    </citation>
    <scope>NUCLEOTIDE SEQUENCE</scope>
    <source>
        <strain evidence="5">CGMCC 1.15290</strain>
    </source>
</reference>
<protein>
    <submittedName>
        <fullName evidence="5">DNA-binding protein</fullName>
    </submittedName>
</protein>
<dbReference type="GO" id="GO:0003677">
    <property type="term" value="F:DNA binding"/>
    <property type="evidence" value="ECO:0007669"/>
    <property type="project" value="UniProtKB-KW"/>
</dbReference>
<evidence type="ECO:0000313" key="5">
    <source>
        <dbReference type="EMBL" id="GGH60293.1"/>
    </source>
</evidence>
<dbReference type="InterPro" id="IPR008979">
    <property type="entry name" value="Galactose-bd-like_sf"/>
</dbReference>
<evidence type="ECO:0000259" key="4">
    <source>
        <dbReference type="Pfam" id="PF22666"/>
    </source>
</evidence>
<dbReference type="NCBIfam" id="NF045579">
    <property type="entry name" value="rhamnoside_JR"/>
    <property type="match status" value="1"/>
</dbReference>
<dbReference type="Pfam" id="PF22666">
    <property type="entry name" value="Glyco_hydro_2_N2"/>
    <property type="match status" value="1"/>
</dbReference>
<feature type="chain" id="PRO_5037150438" evidence="3">
    <location>
        <begin position="21"/>
        <end position="1099"/>
    </location>
</feature>
<reference evidence="5" key="2">
    <citation type="submission" date="2020-09" db="EMBL/GenBank/DDBJ databases">
        <authorList>
            <person name="Sun Q."/>
            <person name="Zhou Y."/>
        </authorList>
    </citation>
    <scope>NUCLEOTIDE SEQUENCE</scope>
    <source>
        <strain evidence="5">CGMCC 1.15290</strain>
    </source>
</reference>
<feature type="signal peptide" evidence="3">
    <location>
        <begin position="1"/>
        <end position="20"/>
    </location>
</feature>
<evidence type="ECO:0000256" key="2">
    <source>
        <dbReference type="ARBA" id="ARBA00022801"/>
    </source>
</evidence>
<dbReference type="Pfam" id="PF17132">
    <property type="entry name" value="Glyco_hydro_106"/>
    <property type="match status" value="2"/>
</dbReference>
<dbReference type="Proteomes" id="UP000627292">
    <property type="component" value="Unassembled WGS sequence"/>
</dbReference>